<protein>
    <recommendedName>
        <fullName evidence="4">Phosphatidylethanolamine-binding protein</fullName>
    </recommendedName>
</protein>
<evidence type="ECO:0008006" key="4">
    <source>
        <dbReference type="Google" id="ProtNLM"/>
    </source>
</evidence>
<feature type="compositionally biased region" description="Basic and acidic residues" evidence="1">
    <location>
        <begin position="46"/>
        <end position="66"/>
    </location>
</feature>
<evidence type="ECO:0000256" key="1">
    <source>
        <dbReference type="SAM" id="MobiDB-lite"/>
    </source>
</evidence>
<dbReference type="Proteomes" id="UP001501509">
    <property type="component" value="Unassembled WGS sequence"/>
</dbReference>
<accession>A0ABN3Q0T7</accession>
<evidence type="ECO:0000313" key="2">
    <source>
        <dbReference type="EMBL" id="GAA2608472.1"/>
    </source>
</evidence>
<reference evidence="2 3" key="1">
    <citation type="journal article" date="2019" name="Int. J. Syst. Evol. Microbiol.">
        <title>The Global Catalogue of Microorganisms (GCM) 10K type strain sequencing project: providing services to taxonomists for standard genome sequencing and annotation.</title>
        <authorList>
            <consortium name="The Broad Institute Genomics Platform"/>
            <consortium name="The Broad Institute Genome Sequencing Center for Infectious Disease"/>
            <person name="Wu L."/>
            <person name="Ma J."/>
        </authorList>
    </citation>
    <scope>NUCLEOTIDE SEQUENCE [LARGE SCALE GENOMIC DNA]</scope>
    <source>
        <strain evidence="2 3">JCM 6833</strain>
    </source>
</reference>
<organism evidence="2 3">
    <name type="scientific">Actinomadura fulvescens</name>
    <dbReference type="NCBI Taxonomy" id="46160"/>
    <lineage>
        <taxon>Bacteria</taxon>
        <taxon>Bacillati</taxon>
        <taxon>Actinomycetota</taxon>
        <taxon>Actinomycetes</taxon>
        <taxon>Streptosporangiales</taxon>
        <taxon>Thermomonosporaceae</taxon>
        <taxon>Actinomadura</taxon>
    </lineage>
</organism>
<evidence type="ECO:0000313" key="3">
    <source>
        <dbReference type="Proteomes" id="UP001501509"/>
    </source>
</evidence>
<name>A0ABN3Q0T7_9ACTN</name>
<comment type="caution">
    <text evidence="2">The sequence shown here is derived from an EMBL/GenBank/DDBJ whole genome shotgun (WGS) entry which is preliminary data.</text>
</comment>
<sequence length="66" mass="7640">MEVDTMPRPGSHKYDIERARTRKRLENEGVATDREAGRLANEQLEQDEHNRPRKVGERADGPKGER</sequence>
<feature type="region of interest" description="Disordered" evidence="1">
    <location>
        <begin position="1"/>
        <end position="66"/>
    </location>
</feature>
<dbReference type="EMBL" id="BAAATD010000006">
    <property type="protein sequence ID" value="GAA2608472.1"/>
    <property type="molecule type" value="Genomic_DNA"/>
</dbReference>
<keyword evidence="3" id="KW-1185">Reference proteome</keyword>
<feature type="compositionally biased region" description="Basic and acidic residues" evidence="1">
    <location>
        <begin position="12"/>
        <end position="37"/>
    </location>
</feature>
<proteinExistence type="predicted"/>
<gene>
    <name evidence="2" type="ORF">GCM10010411_48370</name>
</gene>